<feature type="compositionally biased region" description="Basic and acidic residues" evidence="3">
    <location>
        <begin position="1462"/>
        <end position="1476"/>
    </location>
</feature>
<dbReference type="Gene3D" id="3.80.10.10">
    <property type="entry name" value="Ribonuclease Inhibitor"/>
    <property type="match status" value="5"/>
</dbReference>
<dbReference type="InterPro" id="IPR002182">
    <property type="entry name" value="NB-ARC"/>
</dbReference>
<dbReference type="Pfam" id="PF00931">
    <property type="entry name" value="NB-ARC"/>
    <property type="match status" value="1"/>
</dbReference>
<dbReference type="GeneID" id="111291103"/>
<feature type="compositionally biased region" description="Basic and acidic residues" evidence="3">
    <location>
        <begin position="1334"/>
        <end position="1358"/>
    </location>
</feature>
<evidence type="ECO:0000313" key="5">
    <source>
        <dbReference type="Proteomes" id="UP000515121"/>
    </source>
</evidence>
<accession>A0A6P5YD60</accession>
<evidence type="ECO:0000256" key="3">
    <source>
        <dbReference type="SAM" id="MobiDB-lite"/>
    </source>
</evidence>
<evidence type="ECO:0000256" key="2">
    <source>
        <dbReference type="ARBA" id="ARBA00022737"/>
    </source>
</evidence>
<dbReference type="PROSITE" id="PS51450">
    <property type="entry name" value="LRR"/>
    <property type="match status" value="2"/>
</dbReference>
<evidence type="ECO:0000256" key="1">
    <source>
        <dbReference type="ARBA" id="ARBA00022614"/>
    </source>
</evidence>
<feature type="compositionally biased region" description="Basic and acidic residues" evidence="3">
    <location>
        <begin position="1398"/>
        <end position="1422"/>
    </location>
</feature>
<keyword evidence="2" id="KW-0677">Repeat</keyword>
<dbReference type="InterPro" id="IPR032675">
    <property type="entry name" value="LRR_dom_sf"/>
</dbReference>
<protein>
    <submittedName>
        <fullName evidence="6">Disease resistance protein At4g19050</fullName>
    </submittedName>
</protein>
<evidence type="ECO:0000259" key="4">
    <source>
        <dbReference type="Pfam" id="PF00931"/>
    </source>
</evidence>
<feature type="compositionally biased region" description="Polar residues" evidence="3">
    <location>
        <begin position="1437"/>
        <end position="1461"/>
    </location>
</feature>
<dbReference type="InterPro" id="IPR003591">
    <property type="entry name" value="Leu-rich_rpt_typical-subtyp"/>
</dbReference>
<dbReference type="PRINTS" id="PR00364">
    <property type="entry name" value="DISEASERSIST"/>
</dbReference>
<dbReference type="Gene3D" id="3.40.50.300">
    <property type="entry name" value="P-loop containing nucleotide triphosphate hydrolases"/>
    <property type="match status" value="1"/>
</dbReference>
<feature type="compositionally biased region" description="Polar residues" evidence="3">
    <location>
        <begin position="1477"/>
        <end position="1495"/>
    </location>
</feature>
<feature type="domain" description="NB-ARC" evidence="4">
    <location>
        <begin position="51"/>
        <end position="251"/>
    </location>
</feature>
<dbReference type="GO" id="GO:0043531">
    <property type="term" value="F:ADP binding"/>
    <property type="evidence" value="ECO:0007669"/>
    <property type="project" value="InterPro"/>
</dbReference>
<feature type="compositionally biased region" description="Polar residues" evidence="3">
    <location>
        <begin position="1359"/>
        <end position="1397"/>
    </location>
</feature>
<dbReference type="KEGG" id="dzi:111291103"/>
<gene>
    <name evidence="6" type="primary">LOC111291103</name>
</gene>
<dbReference type="PANTHER" id="PTHR47186">
    <property type="entry name" value="LEUCINE-RICH REPEAT-CONTAINING PROTEIN 57"/>
    <property type="match status" value="1"/>
</dbReference>
<keyword evidence="5" id="KW-1185">Reference proteome</keyword>
<feature type="region of interest" description="Disordered" evidence="3">
    <location>
        <begin position="1268"/>
        <end position="1307"/>
    </location>
</feature>
<dbReference type="SUPFAM" id="SSF52058">
    <property type="entry name" value="L domain-like"/>
    <property type="match status" value="3"/>
</dbReference>
<sequence length="1600" mass="178357">MLCFVNFLVIDKKEGQSSEGTQPTIPTPELPKSDVPTAEMKPETAKANEGDAGKILKMLEEGNNEAVVLTGNAGTGKTWLAREIAKSAVSKEGPFYMSLWLSLNDKHKDDDSLRHSIARQFSIPTIGGVWEDVDDIDDKKKQQYDENLKQLPQKVTEKLEEKRREMANDKNEQKNMFLLVLDSEGVVTPEDYDYIMKSLFPFEDVKKIRVLITTRPEEEGFSNKESITVVEIQPLSGVEAASFLKKRVGDNVSKHPGFEILRHDIEKRSKVLPVQIIMLAAALNHIAEDGPEARVRAFDTALDILKQADKDDPIPLLHFTYEMLPGDCVIDCFWHSWNFLGKHGGVQYNELITHWILEGHLDLAAGVKTAYEKGYDIMMELIDRGMLKMQEDNLIVLEGATINLWDHRCRELFETSNLGLATVLEGENRQVFERMAPADGMMRTVSVDKKGESVSSLLIDGSHPCREAPDTFFQAKPKLKVLALFYPRLTSLPKPISEMKNLLVLVVRGCYLLKDIKYIENLKELIVLEISGSPFLEEMSEELFACMSKLRSLNLSALKIKSLPSSLSNLTELRRLILRKCSFLESLPKLANLKNLEVIDLSGSSSLIKIQEKSFKSFKSLRFIDFSETKIEKLPIVQTLENLKILLARGCDRLFGLRLMKYLPNLKVLDVSGAIRIKEIYFDCFDHTDNLSVLNLSKTGIRFLPDSLSKNLLDLRVQGCSKLEKLLSPKEEDLKKLESLDLSDSSSLEKFPENFFENLTSLQSLNLSKTKVGSLPSLLELRNLRRLFLKGCSFQNLPELTKQTRLVKLDLSDCESLTELPSLVDLAYLEIINLSGCKALSKINQSFEKMSRLQVLNLSETQISSLPSLCEPSKLHSLILRNCTKLEKTPNFGILLQLEQLDLRGTSSLKNFNVESLKDLTQLQTLKLPKIEGTQSLSALKKLEILDLSEEAVDSLPTLDSLSNLRQLLLRDCSSLKELPSLNSLSHLEVLDLSGTKVKNLPDKINPTHLKRLYLPEGVIEEFKGEKVKCLPLELKLDRCCISKASDIPEGDVKSRIIVHGTELFKSLKENSKLLESIMHSISAVHSQSKDEDNYGDSRKHLFRDIYSKIRKLPSVAEDGQSLEIHGFDYCPTDIEVVLEQVKYVLLVENNFLKNLSDLKPGSLKNIKGCWLERCNEMESIFVEAGLGKWQNLEILWMSNLLKLKSLHDKKIQSLNFGNLKHLYIDCCPTLETVFSIGQIPENLETLRITFCDKLKTVVVPANGEVQTTGSADKKIQATSSADNQVQNTSSSKMKVQTRSSANKEVQTTISADQEGLAQTMSSANKEVQTTSSADKEVQTTSTADKEVQTASSTDKEAQAQTTSSADKEVQTTSSAEQEVLAQTMSSTNKEVQTTSSADKEVQTTSSADKEVQTASSADKEAQAQTTSPADKEVQAQAMSSANKEVQTASSADKVVQTASSADKEVQTTSSADKEAQAQTKSSSDNEVQARTTSSAEKEVKAQAMSSADKEMEAQTTSSADKEQPMSRTKLKHLHISYCPMLETVFLPALLPNSELPNLQTLHLLELPAWTASSIGIKLNGIKNVKVSPNVEKSLRSGNA</sequence>
<keyword evidence="1" id="KW-0433">Leucine-rich repeat</keyword>
<dbReference type="InterPro" id="IPR001611">
    <property type="entry name" value="Leu-rich_rpt"/>
</dbReference>
<feature type="compositionally biased region" description="Polar residues" evidence="3">
    <location>
        <begin position="1320"/>
        <end position="1333"/>
    </location>
</feature>
<feature type="region of interest" description="Disordered" evidence="3">
    <location>
        <begin position="1320"/>
        <end position="1528"/>
    </location>
</feature>
<dbReference type="SUPFAM" id="SSF52540">
    <property type="entry name" value="P-loop containing nucleoside triphosphate hydrolases"/>
    <property type="match status" value="1"/>
</dbReference>
<dbReference type="InterPro" id="IPR027417">
    <property type="entry name" value="P-loop_NTPase"/>
</dbReference>
<dbReference type="RefSeq" id="XP_022738423.1">
    <property type="nucleotide sequence ID" value="XM_022882688.1"/>
</dbReference>
<dbReference type="SMART" id="SM00369">
    <property type="entry name" value="LRR_TYP"/>
    <property type="match status" value="6"/>
</dbReference>
<dbReference type="Proteomes" id="UP000515121">
    <property type="component" value="Unplaced"/>
</dbReference>
<name>A0A6P5YD60_DURZI</name>
<reference evidence="6" key="1">
    <citation type="submission" date="2025-08" db="UniProtKB">
        <authorList>
            <consortium name="RefSeq"/>
        </authorList>
    </citation>
    <scope>IDENTIFICATION</scope>
    <source>
        <tissue evidence="6">Fruit stalk</tissue>
    </source>
</reference>
<proteinExistence type="predicted"/>
<dbReference type="PANTHER" id="PTHR47186:SF3">
    <property type="entry name" value="OS09G0267800 PROTEIN"/>
    <property type="match status" value="1"/>
</dbReference>
<dbReference type="OrthoDB" id="122245at2759"/>
<evidence type="ECO:0000313" key="6">
    <source>
        <dbReference type="RefSeq" id="XP_022738423.1"/>
    </source>
</evidence>
<organism evidence="5 6">
    <name type="scientific">Durio zibethinus</name>
    <name type="common">Durian</name>
    <dbReference type="NCBI Taxonomy" id="66656"/>
    <lineage>
        <taxon>Eukaryota</taxon>
        <taxon>Viridiplantae</taxon>
        <taxon>Streptophyta</taxon>
        <taxon>Embryophyta</taxon>
        <taxon>Tracheophyta</taxon>
        <taxon>Spermatophyta</taxon>
        <taxon>Magnoliopsida</taxon>
        <taxon>eudicotyledons</taxon>
        <taxon>Gunneridae</taxon>
        <taxon>Pentapetalae</taxon>
        <taxon>rosids</taxon>
        <taxon>malvids</taxon>
        <taxon>Malvales</taxon>
        <taxon>Malvaceae</taxon>
        <taxon>Helicteroideae</taxon>
        <taxon>Durio</taxon>
    </lineage>
</organism>
<feature type="region of interest" description="Disordered" evidence="3">
    <location>
        <begin position="15"/>
        <end position="36"/>
    </location>
</feature>